<gene>
    <name evidence="2" type="ORF">K8V56_06135</name>
</gene>
<feature type="transmembrane region" description="Helical" evidence="1">
    <location>
        <begin position="70"/>
        <end position="90"/>
    </location>
</feature>
<keyword evidence="1" id="KW-1133">Transmembrane helix</keyword>
<feature type="transmembrane region" description="Helical" evidence="1">
    <location>
        <begin position="121"/>
        <end position="144"/>
    </location>
</feature>
<reference evidence="2" key="2">
    <citation type="submission" date="2021-09" db="EMBL/GenBank/DDBJ databases">
        <authorList>
            <person name="Gilroy R."/>
        </authorList>
    </citation>
    <scope>NUCLEOTIDE SEQUENCE</scope>
    <source>
        <strain evidence="2">CHK171-7178</strain>
    </source>
</reference>
<organism evidence="2 3">
    <name type="scientific">Sporosarcina psychrophila</name>
    <name type="common">Bacillus psychrophilus</name>
    <dbReference type="NCBI Taxonomy" id="1476"/>
    <lineage>
        <taxon>Bacteria</taxon>
        <taxon>Bacillati</taxon>
        <taxon>Bacillota</taxon>
        <taxon>Bacilli</taxon>
        <taxon>Bacillales</taxon>
        <taxon>Caryophanaceae</taxon>
        <taxon>Sporosarcina</taxon>
    </lineage>
</organism>
<reference evidence="2" key="1">
    <citation type="journal article" date="2021" name="PeerJ">
        <title>Extensive microbial diversity within the chicken gut microbiome revealed by metagenomics and culture.</title>
        <authorList>
            <person name="Gilroy R."/>
            <person name="Ravi A."/>
            <person name="Getino M."/>
            <person name="Pursley I."/>
            <person name="Horton D.L."/>
            <person name="Alikhan N.F."/>
            <person name="Baker D."/>
            <person name="Gharbi K."/>
            <person name="Hall N."/>
            <person name="Watson M."/>
            <person name="Adriaenssens E.M."/>
            <person name="Foster-Nyarko E."/>
            <person name="Jarju S."/>
            <person name="Secka A."/>
            <person name="Antonio M."/>
            <person name="Oren A."/>
            <person name="Chaudhuri R.R."/>
            <person name="La Ragione R."/>
            <person name="Hildebrand F."/>
            <person name="Pallen M.J."/>
        </authorList>
    </citation>
    <scope>NUCLEOTIDE SEQUENCE</scope>
    <source>
        <strain evidence="2">CHK171-7178</strain>
    </source>
</reference>
<comment type="caution">
    <text evidence="2">The sequence shown here is derived from an EMBL/GenBank/DDBJ whole genome shotgun (WGS) entry which is preliminary data.</text>
</comment>
<protein>
    <submittedName>
        <fullName evidence="2">Uncharacterized protein</fullName>
    </submittedName>
</protein>
<dbReference type="Proteomes" id="UP000698173">
    <property type="component" value="Unassembled WGS sequence"/>
</dbReference>
<sequence>MNERHMFILRRFCEKFPVFAKWKMIEGMDPVGSLTMNIALVLIFIFFIASISAVLFSIKNKNIRNKPCRAVLVVIALQLLVFTLFFSNILGILPESVFTIVWWGTVLSGFIFGIKDYKNNSIAATLCLLLSVCLAVLMLLLLGITSM</sequence>
<feature type="transmembrane region" description="Helical" evidence="1">
    <location>
        <begin position="38"/>
        <end position="58"/>
    </location>
</feature>
<dbReference type="AlphaFoldDB" id="A0A921FXI5"/>
<keyword evidence="1" id="KW-0812">Transmembrane</keyword>
<feature type="transmembrane region" description="Helical" evidence="1">
    <location>
        <begin position="96"/>
        <end position="114"/>
    </location>
</feature>
<keyword evidence="1" id="KW-0472">Membrane</keyword>
<dbReference type="EMBL" id="DYWT01000101">
    <property type="protein sequence ID" value="HJF31344.1"/>
    <property type="molecule type" value="Genomic_DNA"/>
</dbReference>
<name>A0A921FXI5_SPOPS</name>
<evidence type="ECO:0000313" key="3">
    <source>
        <dbReference type="Proteomes" id="UP000698173"/>
    </source>
</evidence>
<proteinExistence type="predicted"/>
<accession>A0A921FXI5</accession>
<evidence type="ECO:0000313" key="2">
    <source>
        <dbReference type="EMBL" id="HJF31344.1"/>
    </source>
</evidence>
<evidence type="ECO:0000256" key="1">
    <source>
        <dbReference type="SAM" id="Phobius"/>
    </source>
</evidence>